<dbReference type="Proteomes" id="UP001434883">
    <property type="component" value="Unassembled WGS sequence"/>
</dbReference>
<proteinExistence type="predicted"/>
<protein>
    <submittedName>
        <fullName evidence="1">Uncharacterized protein</fullName>
    </submittedName>
</protein>
<dbReference type="EMBL" id="JAHRIN010036991">
    <property type="protein sequence ID" value="MEQ2204643.1"/>
    <property type="molecule type" value="Genomic_DNA"/>
</dbReference>
<evidence type="ECO:0000313" key="2">
    <source>
        <dbReference type="Proteomes" id="UP001434883"/>
    </source>
</evidence>
<reference evidence="1 2" key="1">
    <citation type="submission" date="2021-06" db="EMBL/GenBank/DDBJ databases">
        <authorList>
            <person name="Palmer J.M."/>
        </authorList>
    </citation>
    <scope>NUCLEOTIDE SEQUENCE [LARGE SCALE GENOMIC DNA]</scope>
    <source>
        <strain evidence="1 2">XC_2019</strain>
        <tissue evidence="1">Muscle</tissue>
    </source>
</reference>
<gene>
    <name evidence="1" type="ORF">XENOCAPTIV_016294</name>
</gene>
<keyword evidence="2" id="KW-1185">Reference proteome</keyword>
<accession>A0ABV0RAP4</accession>
<sequence>MGVLDIHEQAISFLSSAPGLTLGWFSCLNTTIKQQHAERMCTLDSGVITINLCEQTFKSCPLYLHMGNVIGLRRATFYNAAY</sequence>
<name>A0ABV0RAP4_9TELE</name>
<evidence type="ECO:0000313" key="1">
    <source>
        <dbReference type="EMBL" id="MEQ2204643.1"/>
    </source>
</evidence>
<organism evidence="1 2">
    <name type="scientific">Xenoophorus captivus</name>
    <dbReference type="NCBI Taxonomy" id="1517983"/>
    <lineage>
        <taxon>Eukaryota</taxon>
        <taxon>Metazoa</taxon>
        <taxon>Chordata</taxon>
        <taxon>Craniata</taxon>
        <taxon>Vertebrata</taxon>
        <taxon>Euteleostomi</taxon>
        <taxon>Actinopterygii</taxon>
        <taxon>Neopterygii</taxon>
        <taxon>Teleostei</taxon>
        <taxon>Neoteleostei</taxon>
        <taxon>Acanthomorphata</taxon>
        <taxon>Ovalentaria</taxon>
        <taxon>Atherinomorphae</taxon>
        <taxon>Cyprinodontiformes</taxon>
        <taxon>Goodeidae</taxon>
        <taxon>Xenoophorus</taxon>
    </lineage>
</organism>
<comment type="caution">
    <text evidence="1">The sequence shown here is derived from an EMBL/GenBank/DDBJ whole genome shotgun (WGS) entry which is preliminary data.</text>
</comment>